<dbReference type="Pfam" id="PF13191">
    <property type="entry name" value="AAA_16"/>
    <property type="match status" value="1"/>
</dbReference>
<accession>A0ABP7PY42</accession>
<dbReference type="PANTHER" id="PTHR16305">
    <property type="entry name" value="TESTICULAR SOLUBLE ADENYLYL CYCLASE"/>
    <property type="match status" value="1"/>
</dbReference>
<evidence type="ECO:0000256" key="1">
    <source>
        <dbReference type="ARBA" id="ARBA00022741"/>
    </source>
</evidence>
<dbReference type="SUPFAM" id="SSF48452">
    <property type="entry name" value="TPR-like"/>
    <property type="match status" value="2"/>
</dbReference>
<evidence type="ECO:0000256" key="2">
    <source>
        <dbReference type="ARBA" id="ARBA00022840"/>
    </source>
</evidence>
<reference evidence="5" key="1">
    <citation type="journal article" date="2019" name="Int. J. Syst. Evol. Microbiol.">
        <title>The Global Catalogue of Microorganisms (GCM) 10K type strain sequencing project: providing services to taxonomists for standard genome sequencing and annotation.</title>
        <authorList>
            <consortium name="The Broad Institute Genomics Platform"/>
            <consortium name="The Broad Institute Genome Sequencing Center for Infectious Disease"/>
            <person name="Wu L."/>
            <person name="Ma J."/>
        </authorList>
    </citation>
    <scope>NUCLEOTIDE SEQUENCE [LARGE SCALE GENOMIC DNA]</scope>
    <source>
        <strain evidence="5">JCM 16924</strain>
    </source>
</reference>
<dbReference type="RefSeq" id="WP_345560223.1">
    <property type="nucleotide sequence ID" value="NZ_BAAAZX010000001.1"/>
</dbReference>
<dbReference type="InterPro" id="IPR011990">
    <property type="entry name" value="TPR-like_helical_dom_sf"/>
</dbReference>
<dbReference type="Gene3D" id="1.10.10.10">
    <property type="entry name" value="Winged helix-like DNA-binding domain superfamily/Winged helix DNA-binding domain"/>
    <property type="match status" value="1"/>
</dbReference>
<dbReference type="InterPro" id="IPR036388">
    <property type="entry name" value="WH-like_DNA-bd_sf"/>
</dbReference>
<dbReference type="PANTHER" id="PTHR16305:SF35">
    <property type="entry name" value="TRANSCRIPTIONAL ACTIVATOR DOMAIN"/>
    <property type="match status" value="1"/>
</dbReference>
<dbReference type="InterPro" id="IPR000792">
    <property type="entry name" value="Tscrpt_reg_LuxR_C"/>
</dbReference>
<dbReference type="InterPro" id="IPR027417">
    <property type="entry name" value="P-loop_NTPase"/>
</dbReference>
<dbReference type="PRINTS" id="PR00038">
    <property type="entry name" value="HTHLUXR"/>
</dbReference>
<dbReference type="EMBL" id="BAAAZX010000001">
    <property type="protein sequence ID" value="GAA3973328.1"/>
    <property type="molecule type" value="Genomic_DNA"/>
</dbReference>
<name>A0ABP7PY42_9ACTN</name>
<dbReference type="Proteomes" id="UP001500456">
    <property type="component" value="Unassembled WGS sequence"/>
</dbReference>
<feature type="domain" description="HTH luxR-type" evidence="3">
    <location>
        <begin position="847"/>
        <end position="912"/>
    </location>
</feature>
<evidence type="ECO:0000259" key="3">
    <source>
        <dbReference type="PROSITE" id="PS50043"/>
    </source>
</evidence>
<dbReference type="SUPFAM" id="SSF46894">
    <property type="entry name" value="C-terminal effector domain of the bipartite response regulators"/>
    <property type="match status" value="1"/>
</dbReference>
<dbReference type="InterPro" id="IPR016032">
    <property type="entry name" value="Sig_transdc_resp-reg_C-effctor"/>
</dbReference>
<protein>
    <submittedName>
        <fullName evidence="4">LuxR family transcriptional regulator</fullName>
    </submittedName>
</protein>
<sequence>MHAAMPGGRGDGAAFLGRTGELAELRRLYGEASAGRPRLVVVEGPAGIGKTALVRRFVTDTARGGVLTAVGEENEAELPYGVLSRLLGRPVRTDPLTAGAELLESLGELQHDEPVVLVVDDTHWADTPSLRALTFALRRLRADHVLCLLTLRDLDDRRIPGGLRRILTDDTAVRLRLAGLAAVDLVGLSARFLTEPLPADAARRLHTHTRGNPLHCRALLEEVPAAVLRSAAATLPAPQSYTRFVLDRLARCGPPARDLVQAAAVLGMRCTLVRAAHLAEVAEPPAALGEALAHGLLQEAAHDAVTGIAFTHPLVRAAVYHQLGPVRRTALHTRAAESEDDEFTRLHHRAFAAHGPDDRLAAELADCARRRAAVCRWVEAAPLLRYAARLTTPPSERGRLDCEAIEAYLFDGREEEADSVAAALPDATDPAVRCCARGHLALVAGRITQARTLLDEAWRLRTPGADAGLEERIAEQYVMVHMMGGHASQVCRWAEPARRDGGRARSGGTLRFIHLAALGQLGAFDEGFRLAEALPQAALVGPEDIELLMGRAALYLYSDRTTQARQDLERAVELVRRGPVPLRVIALAVLAKTEFLCGSWDSAMTRWETASSVAADLGQGWIAPVVHAEAALPLAARGEYARAEEHLRIARGNPVIQESAMVELFVTYGRAFLAFVRGDHSAAVDLLRTLVVHEDLDLTAEPSLVAWRDLLAEALVGAGRLDEAEEVLAALELRALRRSRASTLAAVCRIRGTLYAARREPKPARDAFTEALDRADGAGLPFERARTELDFGAFLRRTGRRAPALEHLRAARSRFAGLGAVPFLERCDRELTACGAALEGAPASEALPWARERLTPQEHAVAQLAATGLTNRQIARELVLSAKTVEYHLSHAYAKLGIRSRVELVARVAAPTEGSGTSG</sequence>
<evidence type="ECO:0000313" key="4">
    <source>
        <dbReference type="EMBL" id="GAA3973328.1"/>
    </source>
</evidence>
<dbReference type="Gene3D" id="3.40.50.300">
    <property type="entry name" value="P-loop containing nucleotide triphosphate hydrolases"/>
    <property type="match status" value="1"/>
</dbReference>
<comment type="caution">
    <text evidence="4">The sequence shown here is derived from an EMBL/GenBank/DDBJ whole genome shotgun (WGS) entry which is preliminary data.</text>
</comment>
<dbReference type="InterPro" id="IPR041664">
    <property type="entry name" value="AAA_16"/>
</dbReference>
<dbReference type="Pfam" id="PF00196">
    <property type="entry name" value="GerE"/>
    <property type="match status" value="1"/>
</dbReference>
<keyword evidence="5" id="KW-1185">Reference proteome</keyword>
<dbReference type="PROSITE" id="PS50043">
    <property type="entry name" value="HTH_LUXR_2"/>
    <property type="match status" value="1"/>
</dbReference>
<dbReference type="SUPFAM" id="SSF52540">
    <property type="entry name" value="P-loop containing nucleoside triphosphate hydrolases"/>
    <property type="match status" value="1"/>
</dbReference>
<keyword evidence="1" id="KW-0547">Nucleotide-binding</keyword>
<dbReference type="Gene3D" id="1.25.40.10">
    <property type="entry name" value="Tetratricopeptide repeat domain"/>
    <property type="match status" value="2"/>
</dbReference>
<proteinExistence type="predicted"/>
<dbReference type="PROSITE" id="PS00622">
    <property type="entry name" value="HTH_LUXR_1"/>
    <property type="match status" value="1"/>
</dbReference>
<evidence type="ECO:0000313" key="5">
    <source>
        <dbReference type="Proteomes" id="UP001500456"/>
    </source>
</evidence>
<dbReference type="CDD" id="cd06170">
    <property type="entry name" value="LuxR_C_like"/>
    <property type="match status" value="1"/>
</dbReference>
<dbReference type="SMART" id="SM00421">
    <property type="entry name" value="HTH_LUXR"/>
    <property type="match status" value="1"/>
</dbReference>
<keyword evidence="2" id="KW-0067">ATP-binding</keyword>
<gene>
    <name evidence="4" type="ORF">GCM10022232_00510</name>
</gene>
<organism evidence="4 5">
    <name type="scientific">Streptomyces plumbiresistens</name>
    <dbReference type="NCBI Taxonomy" id="511811"/>
    <lineage>
        <taxon>Bacteria</taxon>
        <taxon>Bacillati</taxon>
        <taxon>Actinomycetota</taxon>
        <taxon>Actinomycetes</taxon>
        <taxon>Kitasatosporales</taxon>
        <taxon>Streptomycetaceae</taxon>
        <taxon>Streptomyces</taxon>
    </lineage>
</organism>